<dbReference type="SMART" id="SM00827">
    <property type="entry name" value="PKS_AT"/>
    <property type="match status" value="1"/>
</dbReference>
<dbReference type="PROSITE" id="PS52004">
    <property type="entry name" value="KS3_2"/>
    <property type="match status" value="1"/>
</dbReference>
<dbReference type="InterPro" id="IPR014030">
    <property type="entry name" value="Ketoacyl_synth_N"/>
</dbReference>
<dbReference type="InterPro" id="IPR057326">
    <property type="entry name" value="KR_dom"/>
</dbReference>
<keyword evidence="4" id="KW-0597">Phosphoprotein</keyword>
<dbReference type="SUPFAM" id="SSF53901">
    <property type="entry name" value="Thiolase-like"/>
    <property type="match status" value="1"/>
</dbReference>
<dbReference type="SMART" id="SM00825">
    <property type="entry name" value="PKS_KS"/>
    <property type="match status" value="1"/>
</dbReference>
<dbReference type="EMBL" id="CP048261">
    <property type="protein sequence ID" value="QST79277.1"/>
    <property type="molecule type" value="Genomic_DNA"/>
</dbReference>
<dbReference type="CDD" id="cd00833">
    <property type="entry name" value="PKS"/>
    <property type="match status" value="1"/>
</dbReference>
<dbReference type="InterPro" id="IPR016039">
    <property type="entry name" value="Thiolase-like"/>
</dbReference>
<dbReference type="InterPro" id="IPR018201">
    <property type="entry name" value="Ketoacyl_synth_AS"/>
</dbReference>
<dbReference type="Gene3D" id="3.40.366.10">
    <property type="entry name" value="Malonyl-Coenzyme A Acyl Carrier Protein, domain 2"/>
    <property type="match status" value="1"/>
</dbReference>
<keyword evidence="6" id="KW-0045">Antibiotic biosynthesis</keyword>
<dbReference type="Pfam" id="PF00550">
    <property type="entry name" value="PP-binding"/>
    <property type="match status" value="1"/>
</dbReference>
<comment type="similarity">
    <text evidence="2">Belongs to the ATP-dependent AMP-binding enzyme family.</text>
</comment>
<dbReference type="Pfam" id="PF08659">
    <property type="entry name" value="KR"/>
    <property type="match status" value="1"/>
</dbReference>
<dbReference type="Gene3D" id="3.30.70.3290">
    <property type="match status" value="1"/>
</dbReference>
<dbReference type="InterPro" id="IPR020841">
    <property type="entry name" value="PKS_Beta-ketoAc_synthase_dom"/>
</dbReference>
<dbReference type="InterPro" id="IPR032821">
    <property type="entry name" value="PKS_assoc"/>
</dbReference>
<dbReference type="InterPro" id="IPR014031">
    <property type="entry name" value="Ketoacyl_synth_C"/>
</dbReference>
<evidence type="ECO:0000259" key="10">
    <source>
        <dbReference type="PROSITE" id="PS52004"/>
    </source>
</evidence>
<evidence type="ECO:0000256" key="6">
    <source>
        <dbReference type="ARBA" id="ARBA00023194"/>
    </source>
</evidence>
<reference evidence="11" key="3">
    <citation type="journal article" date="2021" name="bioRxiv">
        <title>Bilateral symmetry of linear streptomycete chromosomes.</title>
        <authorList>
            <person name="Algora-Gallardo L."/>
            <person name="Schniete J.K."/>
            <person name="Mark D.R."/>
            <person name="Hunter I.S."/>
            <person name="Herron P.R."/>
        </authorList>
    </citation>
    <scope>NUCLEOTIDE SEQUENCE</scope>
    <source>
        <strain evidence="11">ATCC 10970</strain>
    </source>
</reference>
<comment type="cofactor">
    <cofactor evidence="1">
        <name>pantetheine 4'-phosphate</name>
        <dbReference type="ChEBI" id="CHEBI:47942"/>
    </cofactor>
</comment>
<proteinExistence type="inferred from homology"/>
<dbReference type="InterPro" id="IPR001227">
    <property type="entry name" value="Ac_transferase_dom_sf"/>
</dbReference>
<evidence type="ECO:0000256" key="1">
    <source>
        <dbReference type="ARBA" id="ARBA00001957"/>
    </source>
</evidence>
<dbReference type="GO" id="GO:0005886">
    <property type="term" value="C:plasma membrane"/>
    <property type="evidence" value="ECO:0007669"/>
    <property type="project" value="TreeGrafter"/>
</dbReference>
<dbReference type="Gene3D" id="3.40.50.720">
    <property type="entry name" value="NAD(P)-binding Rossmann-like Domain"/>
    <property type="match status" value="1"/>
</dbReference>
<dbReference type="RefSeq" id="WP_003983466.1">
    <property type="nucleotide sequence ID" value="NZ_CP048261.1"/>
</dbReference>
<keyword evidence="3" id="KW-0596">Phosphopantetheine</keyword>
<dbReference type="SUPFAM" id="SSF47336">
    <property type="entry name" value="ACP-like"/>
    <property type="match status" value="1"/>
</dbReference>
<name>L8EMD7_STRR1</name>
<dbReference type="GO" id="GO:0006633">
    <property type="term" value="P:fatty acid biosynthetic process"/>
    <property type="evidence" value="ECO:0007669"/>
    <property type="project" value="InterPro"/>
</dbReference>
<evidence type="ECO:0000256" key="8">
    <source>
        <dbReference type="SAM" id="MobiDB-lite"/>
    </source>
</evidence>
<evidence type="ECO:0000256" key="4">
    <source>
        <dbReference type="ARBA" id="ARBA00022553"/>
    </source>
</evidence>
<dbReference type="GO" id="GO:0004315">
    <property type="term" value="F:3-oxoacyl-[acyl-carrier-protein] synthase activity"/>
    <property type="evidence" value="ECO:0007669"/>
    <property type="project" value="InterPro"/>
</dbReference>
<dbReference type="GO" id="GO:0017000">
    <property type="term" value="P:antibiotic biosynthetic process"/>
    <property type="evidence" value="ECO:0007669"/>
    <property type="project" value="UniProtKB-KW"/>
</dbReference>
<evidence type="ECO:0000256" key="5">
    <source>
        <dbReference type="ARBA" id="ARBA00022679"/>
    </source>
</evidence>
<dbReference type="InterPro" id="IPR020806">
    <property type="entry name" value="PKS_PP-bd"/>
</dbReference>
<dbReference type="GO" id="GO:0004312">
    <property type="term" value="F:fatty acid synthase activity"/>
    <property type="evidence" value="ECO:0007669"/>
    <property type="project" value="TreeGrafter"/>
</dbReference>
<keyword evidence="7" id="KW-0012">Acyltransferase</keyword>
<dbReference type="SMART" id="SM00823">
    <property type="entry name" value="PKS_PP"/>
    <property type="match status" value="1"/>
</dbReference>
<dbReference type="GeneID" id="66852862"/>
<dbReference type="Gene3D" id="1.10.1200.10">
    <property type="entry name" value="ACP-like"/>
    <property type="match status" value="1"/>
</dbReference>
<organism evidence="11 12">
    <name type="scientific">Streptomyces rimosus subsp. rimosus (strain ATCC 10970 / DSM 40260 / JCM 4667 / NRRL 2234)</name>
    <dbReference type="NCBI Taxonomy" id="1265868"/>
    <lineage>
        <taxon>Bacteria</taxon>
        <taxon>Bacillati</taxon>
        <taxon>Actinomycetota</taxon>
        <taxon>Actinomycetes</taxon>
        <taxon>Kitasatosporales</taxon>
        <taxon>Streptomycetaceae</taxon>
        <taxon>Streptomyces</taxon>
    </lineage>
</organism>
<dbReference type="GO" id="GO:0071770">
    <property type="term" value="P:DIM/DIP cell wall layer assembly"/>
    <property type="evidence" value="ECO:0007669"/>
    <property type="project" value="TreeGrafter"/>
</dbReference>
<feature type="region of interest" description="Disordered" evidence="8">
    <location>
        <begin position="1"/>
        <end position="47"/>
    </location>
</feature>
<dbReference type="InterPro" id="IPR036736">
    <property type="entry name" value="ACP-like_sf"/>
</dbReference>
<dbReference type="Proteomes" id="UP000011074">
    <property type="component" value="Chromosome"/>
</dbReference>
<dbReference type="PROSITE" id="PS50075">
    <property type="entry name" value="CARRIER"/>
    <property type="match status" value="1"/>
</dbReference>
<dbReference type="SUPFAM" id="SSF51735">
    <property type="entry name" value="NAD(P)-binding Rossmann-fold domains"/>
    <property type="match status" value="2"/>
</dbReference>
<evidence type="ECO:0000313" key="11">
    <source>
        <dbReference type="EMBL" id="QST79277.1"/>
    </source>
</evidence>
<evidence type="ECO:0000259" key="9">
    <source>
        <dbReference type="PROSITE" id="PS50075"/>
    </source>
</evidence>
<dbReference type="InterPro" id="IPR016036">
    <property type="entry name" value="Malonyl_transacylase_ACP-bd"/>
</dbReference>
<reference evidence="11" key="2">
    <citation type="submission" date="2020-01" db="EMBL/GenBank/DDBJ databases">
        <authorList>
            <person name="Algora L."/>
            <person name="Schniete J.K."/>
            <person name="MacFadyen A."/>
            <person name="Hoskisson P.A."/>
            <person name="Hunter I.S."/>
            <person name="Herron P.R."/>
        </authorList>
    </citation>
    <scope>NUCLEOTIDE SEQUENCE</scope>
    <source>
        <strain evidence="11">ATCC 10970</strain>
    </source>
</reference>
<feature type="compositionally biased region" description="Basic and acidic residues" evidence="8">
    <location>
        <begin position="1409"/>
        <end position="1418"/>
    </location>
</feature>
<dbReference type="Pfam" id="PF02801">
    <property type="entry name" value="Ketoacyl-synt_C"/>
    <property type="match status" value="1"/>
</dbReference>
<dbReference type="InterPro" id="IPR016035">
    <property type="entry name" value="Acyl_Trfase/lysoPLipase"/>
</dbReference>
<dbReference type="SMART" id="SM00822">
    <property type="entry name" value="PKS_KR"/>
    <property type="match status" value="1"/>
</dbReference>
<gene>
    <name evidence="11" type="ORF">SRIM_003005</name>
</gene>
<protein>
    <submittedName>
        <fullName evidence="11">SDR family NAD(P)-dependent oxidoreductase</fullName>
    </submittedName>
</protein>
<feature type="domain" description="Ketosynthase family 3 (KS3)" evidence="10">
    <location>
        <begin position="47"/>
        <end position="472"/>
    </location>
</feature>
<dbReference type="InterPro" id="IPR013968">
    <property type="entry name" value="PKS_KR"/>
</dbReference>
<feature type="domain" description="Carrier" evidence="9">
    <location>
        <begin position="1443"/>
        <end position="1519"/>
    </location>
</feature>
<reference evidence="11" key="1">
    <citation type="submission" date="2012-12" db="EMBL/GenBank/DDBJ databases">
        <authorList>
            <person name="Pethick F.E."/>
            <person name="MacFadyen A.C."/>
            <person name="Tang Z."/>
            <person name="Sangal V."/>
            <person name="Tze-Tze L."/>
            <person name="Chu J."/>
            <person name="Guo M."/>
            <person name="Kirby R."/>
            <person name="Hoskisson P.A."/>
            <person name="Herron P.R."/>
            <person name="Hunter I.S."/>
        </authorList>
    </citation>
    <scope>NUCLEOTIDE SEQUENCE</scope>
    <source>
        <strain evidence="11">ATCC 10970</strain>
    </source>
</reference>
<dbReference type="GO" id="GO:0044550">
    <property type="term" value="P:secondary metabolite biosynthetic process"/>
    <property type="evidence" value="ECO:0007669"/>
    <property type="project" value="UniProtKB-ARBA"/>
</dbReference>
<dbReference type="InterPro" id="IPR036291">
    <property type="entry name" value="NAD(P)-bd_dom_sf"/>
</dbReference>
<dbReference type="Pfam" id="PF00698">
    <property type="entry name" value="Acyl_transf_1"/>
    <property type="match status" value="1"/>
</dbReference>
<dbReference type="PANTHER" id="PTHR43775:SF37">
    <property type="entry name" value="SI:DKEY-61P9.11"/>
    <property type="match status" value="1"/>
</dbReference>
<evidence type="ECO:0000313" key="12">
    <source>
        <dbReference type="Proteomes" id="UP000011074"/>
    </source>
</evidence>
<dbReference type="InterPro" id="IPR050091">
    <property type="entry name" value="PKS_NRPS_Biosynth_Enz"/>
</dbReference>
<dbReference type="InterPro" id="IPR014043">
    <property type="entry name" value="Acyl_transferase_dom"/>
</dbReference>
<dbReference type="SUPFAM" id="SSF55048">
    <property type="entry name" value="Probable ACP-binding domain of malonyl-CoA ACP transacylase"/>
    <property type="match status" value="1"/>
</dbReference>
<keyword evidence="5" id="KW-0808">Transferase</keyword>
<dbReference type="GO" id="GO:0005737">
    <property type="term" value="C:cytoplasm"/>
    <property type="evidence" value="ECO:0007669"/>
    <property type="project" value="TreeGrafter"/>
</dbReference>
<sequence length="1537" mass="160274">MTAARSEPAGGDGGPVTPSGSGPAASSDRDPQAVPDPAPGPGPARRETDVAVVGIACRFPGATGPDEFWSMITEGRRGIGELTPEQLAEAGAGPARLADPALVPAAGILWDADRFDSAFFGYSARETAVMDPQQRMFLEAAWHALDDTGHDPERFPGRVGVYAGQTVGTHRTPDSSVFLGTSADLLMAADDKDFLPTRAAYKLGLTGPAFAVQAACSTSLVAVHVACRALAAGDCDLALAGGVSWSPWRRQGYLRRAGGVWSADGYVRCFDRDASGFVSGDGLGIVALRPLADARADGDRIYAVIKGSAVNNDGNDKLSYAAPGVPGQQAVIEAALRDAAVHPDSIGYVEAHGTATALGDAIEVTALTRAYRAAGATGRGTCRLGSVKANIGHADAAAGVAGFIKAALMVRHGRIPPSPNAPFHPNPDIDFATGPFVPAVTAEDWPRTSAPRRAAVSAFGVGGTNAHVILQEPPPARPPAPARPWQLLAWSARDERGLDAMAAAHPRTLRGLRDEEFADYARTLAVGRRRLPLRRAVVLRDRAHALTESAFRTEAALPREGRAGEVAFVFPGGGSQYPGMGCGLYRDEPVFREAVDTCLRLLPDREAARRLRAWWPAGPGTESAADTPPDADNDPRVAMPAVFITEIAVARLLGSFGVTPTVLMGHSLGEYAAAHLAGVLSLPDALTLVSSRGRLLSGIDNGAMLVVRADARDLEAFRGDGVCLAVVNGPDACVLSGPAPRIETARRRLTAQGIACNVLQLATAAHSALVEPVLGAFRDVVRGIALDRPTVPLISNVTGTADADFTDPEYWVGHLRETVRFDLGLACLRDHDPRVLLEAGPGTTLTTLARTQGLDRGVPAMRHPLEGRDDREVLLTALARTWEAGIDVDLAALWPTPGPRVPAAAYPFAPTRHRPAAAVAPTLDQAAGPWYGIAWQRDLAPEPVRTGTEVTGHRWVLLHDGTPTADALRRQLADQGASLTTVLPDSGVARHGHDLDGERTVALDPCAPDQYAKAIETAGGGPGLPLRIVSTWNGAPSHATCPPLSDLAGLARALATPADGTELCLVTRGALEITGSEDLDPWAALTVGAAGALRAELGDAATVRVVDIDGRGAAADGGPAARDLARDLLREFTRPAESGPVGLRAGRRWLRRFEPLRTPPVANGTALRDGGCYLITGGTGGIGRLLAGHLLRDHHARVVLLGRDPDAVRATADELSELPGELLAVSADITDAARTRDVLREALRRFGGLDGVVHAAGVPAGGLAQLLTPDTVAEALAAKTTGTVTLADALRETGARPDFVLLFSSLAAFSQAPGLSCYGAANAFLDTYAHAAARIEGPAVLAVNWDRWNGVGMGREGERRQRALRSGAPLGGLEPADALAAFERCLGALSLGQVVVSVLPPDTVTGPPGRDDAGRDGGAEPQADGGEQPDEALETSLAGPATTTWSPLEREVLRIWQDVLGNEEGIGLHDDFFALGGHSLAALQVVQRCQDSFGVDLSVKTVFLAPTVSLLAAELEAARGAAVPGTEGPAPERKDPV</sequence>
<dbReference type="Pfam" id="PF00109">
    <property type="entry name" value="ketoacyl-synt"/>
    <property type="match status" value="1"/>
</dbReference>
<dbReference type="Gene3D" id="3.40.47.10">
    <property type="match status" value="1"/>
</dbReference>
<dbReference type="Gene3D" id="3.30.70.250">
    <property type="entry name" value="Malonyl-CoA ACP transacylase, ACP-binding"/>
    <property type="match status" value="1"/>
</dbReference>
<evidence type="ECO:0000256" key="3">
    <source>
        <dbReference type="ARBA" id="ARBA00022450"/>
    </source>
</evidence>
<evidence type="ECO:0000256" key="7">
    <source>
        <dbReference type="ARBA" id="ARBA00023315"/>
    </source>
</evidence>
<dbReference type="PROSITE" id="PS00606">
    <property type="entry name" value="KS3_1"/>
    <property type="match status" value="1"/>
</dbReference>
<dbReference type="FunFam" id="1.10.1200.10:FF:000016">
    <property type="entry name" value="Non-ribosomal peptide synthase"/>
    <property type="match status" value="1"/>
</dbReference>
<dbReference type="SUPFAM" id="SSF52151">
    <property type="entry name" value="FabD/lysophospholipase-like"/>
    <property type="match status" value="1"/>
</dbReference>
<dbReference type="PANTHER" id="PTHR43775">
    <property type="entry name" value="FATTY ACID SYNTHASE"/>
    <property type="match status" value="1"/>
</dbReference>
<feature type="region of interest" description="Disordered" evidence="8">
    <location>
        <begin position="1400"/>
        <end position="1444"/>
    </location>
</feature>
<dbReference type="GO" id="GO:0031177">
    <property type="term" value="F:phosphopantetheine binding"/>
    <property type="evidence" value="ECO:0007669"/>
    <property type="project" value="InterPro"/>
</dbReference>
<accession>L8EMD7</accession>
<dbReference type="InterPro" id="IPR009081">
    <property type="entry name" value="PP-bd_ACP"/>
</dbReference>
<evidence type="ECO:0000256" key="2">
    <source>
        <dbReference type="ARBA" id="ARBA00006432"/>
    </source>
</evidence>
<dbReference type="Pfam" id="PF16197">
    <property type="entry name" value="KAsynt_C_assoc"/>
    <property type="match status" value="1"/>
</dbReference>